<sequence length="224" mass="25388">MDGWLSWRRRGQSPEDTDGTPLPDDVLAAVFARLTDAADVLRCAATYRQWCRVVAKDAAVHARFLPPEQRAAEPSSASSPYSLIPASAAAYWLFGFRSPYPIPLSDGGHHSALLEQSRPVAARNGWVVLGKPCSRESCGKPRPLRVQPHDRTDFYAPLPLRRGQTKMLRLRATHRRRCRRTVAYLHHRLLQRAHRLQPLPLHRIPHLLIRHQPMGHGNRKINAP</sequence>
<protein>
    <recommendedName>
        <fullName evidence="2">F-box domain-containing protein</fullName>
    </recommendedName>
</protein>
<comment type="caution">
    <text evidence="3">The sequence shown here is derived from an EMBL/GenBank/DDBJ whole genome shotgun (WGS) entry which is preliminary data.</text>
</comment>
<dbReference type="PANTHER" id="PTHR36140">
    <property type="entry name" value="F-BOX DOMAIN-CONTAINING PROTEIN-RELATED"/>
    <property type="match status" value="1"/>
</dbReference>
<dbReference type="SUPFAM" id="SSF81383">
    <property type="entry name" value="F-box domain"/>
    <property type="match status" value="1"/>
</dbReference>
<dbReference type="Proteomes" id="UP000636709">
    <property type="component" value="Unassembled WGS sequence"/>
</dbReference>
<dbReference type="InterPro" id="IPR001810">
    <property type="entry name" value="F-box_dom"/>
</dbReference>
<accession>A0A835AFX1</accession>
<dbReference type="InterPro" id="IPR036047">
    <property type="entry name" value="F-box-like_dom_sf"/>
</dbReference>
<dbReference type="Pfam" id="PF12937">
    <property type="entry name" value="F-box-like"/>
    <property type="match status" value="1"/>
</dbReference>
<dbReference type="CDD" id="cd09917">
    <property type="entry name" value="F-box_SF"/>
    <property type="match status" value="1"/>
</dbReference>
<feature type="domain" description="F-box" evidence="2">
    <location>
        <begin position="22"/>
        <end position="57"/>
    </location>
</feature>
<keyword evidence="4" id="KW-1185">Reference proteome</keyword>
<organism evidence="3 4">
    <name type="scientific">Digitaria exilis</name>
    <dbReference type="NCBI Taxonomy" id="1010633"/>
    <lineage>
        <taxon>Eukaryota</taxon>
        <taxon>Viridiplantae</taxon>
        <taxon>Streptophyta</taxon>
        <taxon>Embryophyta</taxon>
        <taxon>Tracheophyta</taxon>
        <taxon>Spermatophyta</taxon>
        <taxon>Magnoliopsida</taxon>
        <taxon>Liliopsida</taxon>
        <taxon>Poales</taxon>
        <taxon>Poaceae</taxon>
        <taxon>PACMAD clade</taxon>
        <taxon>Panicoideae</taxon>
        <taxon>Panicodae</taxon>
        <taxon>Paniceae</taxon>
        <taxon>Anthephorinae</taxon>
        <taxon>Digitaria</taxon>
    </lineage>
</organism>
<evidence type="ECO:0000259" key="2">
    <source>
        <dbReference type="Pfam" id="PF12937"/>
    </source>
</evidence>
<dbReference type="EMBL" id="JACEFO010002572">
    <property type="protein sequence ID" value="KAF8656038.1"/>
    <property type="molecule type" value="Genomic_DNA"/>
</dbReference>
<feature type="region of interest" description="Disordered" evidence="1">
    <location>
        <begin position="1"/>
        <end position="22"/>
    </location>
</feature>
<proteinExistence type="predicted"/>
<evidence type="ECO:0000313" key="3">
    <source>
        <dbReference type="EMBL" id="KAF8656038.1"/>
    </source>
</evidence>
<dbReference type="AlphaFoldDB" id="A0A835AFX1"/>
<evidence type="ECO:0000313" key="4">
    <source>
        <dbReference type="Proteomes" id="UP000636709"/>
    </source>
</evidence>
<dbReference type="OrthoDB" id="10645490at2759"/>
<reference evidence="3" key="1">
    <citation type="submission" date="2020-07" db="EMBL/GenBank/DDBJ databases">
        <title>Genome sequence and genetic diversity analysis of an under-domesticated orphan crop, white fonio (Digitaria exilis).</title>
        <authorList>
            <person name="Bennetzen J.L."/>
            <person name="Chen S."/>
            <person name="Ma X."/>
            <person name="Wang X."/>
            <person name="Yssel A.E.J."/>
            <person name="Chaluvadi S.R."/>
            <person name="Johnson M."/>
            <person name="Gangashetty P."/>
            <person name="Hamidou F."/>
            <person name="Sanogo M.D."/>
            <person name="Zwaenepoel A."/>
            <person name="Wallace J."/>
            <person name="Van De Peer Y."/>
            <person name="Van Deynze A."/>
        </authorList>
    </citation>
    <scope>NUCLEOTIDE SEQUENCE</scope>
    <source>
        <tissue evidence="3">Leaves</tissue>
    </source>
</reference>
<dbReference type="PANTHER" id="PTHR36140:SF9">
    <property type="entry name" value="F-BOX DOMAIN CONTAINING PROTEIN"/>
    <property type="match status" value="1"/>
</dbReference>
<name>A0A835AFX1_9POAL</name>
<gene>
    <name evidence="3" type="ORF">HU200_060831</name>
</gene>
<evidence type="ECO:0000256" key="1">
    <source>
        <dbReference type="SAM" id="MobiDB-lite"/>
    </source>
</evidence>